<feature type="compositionally biased region" description="Basic and acidic residues" evidence="1">
    <location>
        <begin position="180"/>
        <end position="197"/>
    </location>
</feature>
<feature type="compositionally biased region" description="Low complexity" evidence="1">
    <location>
        <begin position="23"/>
        <end position="34"/>
    </location>
</feature>
<protein>
    <submittedName>
        <fullName evidence="3">Serine/arginine repetitive matrix protein 1-like</fullName>
    </submittedName>
</protein>
<reference evidence="3" key="1">
    <citation type="submission" date="2025-08" db="UniProtKB">
        <authorList>
            <consortium name="RefSeq"/>
        </authorList>
    </citation>
    <scope>IDENTIFICATION</scope>
    <source>
        <tissue evidence="3">Blood</tissue>
    </source>
</reference>
<dbReference type="Proteomes" id="UP001190640">
    <property type="component" value="Chromosome 8"/>
</dbReference>
<evidence type="ECO:0000313" key="2">
    <source>
        <dbReference type="Proteomes" id="UP001190640"/>
    </source>
</evidence>
<accession>A0AA97L608</accession>
<sequence length="359" mass="39327">MAFETVQVEFSSGPEPSPRPHLSRPSPARRSLGPEPSPLPHRSRRSPTPAVGRERRRSGGSVQSVRSTASRHRQASYLPPSYHCQWEGAPTGFSASEPRPSTSRQAWFPPPVHGEGSQLGSDEGDVESLGDYQSESWSEPSPADNVVPATAKAAAPPARHGSPGDAPVPEKAPSGSSPEAAKETLRRNPPPPRERPGQARRAPPAARQGRDGWGREESAGGAREARRTTGGRRTCPPGPAPPHLRRVVGLLWLSSWPEQNTWWSSSNSNSKKRVRSCVIKINSLRSRPFKIIFFKTDRRMMALAQKFASKTVKDEKLPAISGRGLQKSEGHQRLISALKDPSLNEQRRSRAVHFEEPQI</sequence>
<feature type="region of interest" description="Disordered" evidence="1">
    <location>
        <begin position="337"/>
        <end position="359"/>
    </location>
</feature>
<dbReference type="AlphaFoldDB" id="A0AA97L608"/>
<gene>
    <name evidence="3" type="primary">LOC129335191</name>
</gene>
<evidence type="ECO:0000256" key="1">
    <source>
        <dbReference type="SAM" id="MobiDB-lite"/>
    </source>
</evidence>
<name>A0AA97L608_EUBMA</name>
<dbReference type="RefSeq" id="XP_054843604.1">
    <property type="nucleotide sequence ID" value="XM_054987629.1"/>
</dbReference>
<feature type="compositionally biased region" description="Basic and acidic residues" evidence="1">
    <location>
        <begin position="208"/>
        <end position="227"/>
    </location>
</feature>
<dbReference type="GeneID" id="129335191"/>
<evidence type="ECO:0000313" key="3">
    <source>
        <dbReference type="RefSeq" id="XP_054843604.1"/>
    </source>
</evidence>
<keyword evidence="2" id="KW-1185">Reference proteome</keyword>
<proteinExistence type="predicted"/>
<feature type="compositionally biased region" description="Low complexity" evidence="1">
    <location>
        <begin position="148"/>
        <end position="158"/>
    </location>
</feature>
<organism evidence="2 3">
    <name type="scientific">Eublepharis macularius</name>
    <name type="common">Leopard gecko</name>
    <name type="synonym">Cyrtodactylus macularius</name>
    <dbReference type="NCBI Taxonomy" id="481883"/>
    <lineage>
        <taxon>Eukaryota</taxon>
        <taxon>Metazoa</taxon>
        <taxon>Chordata</taxon>
        <taxon>Craniata</taxon>
        <taxon>Vertebrata</taxon>
        <taxon>Euteleostomi</taxon>
        <taxon>Lepidosauria</taxon>
        <taxon>Squamata</taxon>
        <taxon>Bifurcata</taxon>
        <taxon>Gekkota</taxon>
        <taxon>Eublepharidae</taxon>
        <taxon>Eublepharinae</taxon>
        <taxon>Eublepharis</taxon>
    </lineage>
</organism>
<feature type="region of interest" description="Disordered" evidence="1">
    <location>
        <begin position="1"/>
        <end position="243"/>
    </location>
</feature>
<feature type="compositionally biased region" description="Basic and acidic residues" evidence="1">
    <location>
        <begin position="345"/>
        <end position="359"/>
    </location>
</feature>
<dbReference type="KEGG" id="emc:129335191"/>